<organism evidence="1 2">
    <name type="scientific">Paramecium primaurelia</name>
    <dbReference type="NCBI Taxonomy" id="5886"/>
    <lineage>
        <taxon>Eukaryota</taxon>
        <taxon>Sar</taxon>
        <taxon>Alveolata</taxon>
        <taxon>Ciliophora</taxon>
        <taxon>Intramacronucleata</taxon>
        <taxon>Oligohymenophorea</taxon>
        <taxon>Peniculida</taxon>
        <taxon>Parameciidae</taxon>
        <taxon>Paramecium</taxon>
    </lineage>
</organism>
<dbReference type="EMBL" id="CAJJDM010000259">
    <property type="protein sequence ID" value="CAD8118569.1"/>
    <property type="molecule type" value="Genomic_DNA"/>
</dbReference>
<evidence type="ECO:0000313" key="2">
    <source>
        <dbReference type="Proteomes" id="UP000688137"/>
    </source>
</evidence>
<sequence>MCHYKTISHQELIEISLEFEKLLEPQLNQNSSIFTSNNLDKFLIQVSSIKRTFLKILEQKEFKIVIKVSISQFSLASQIIRLYNPQLILKLIQEIYQHYQNMFKEKLQTEQVSDVQKILIMIQSNLNIYKGALSKMKYKYIIKLIQMNTQNNNY</sequence>
<gene>
    <name evidence="1" type="ORF">PPRIM_AZ9-3.1.T2500006</name>
</gene>
<name>A0A8S1QS71_PARPR</name>
<accession>A0A8S1QS71</accession>
<dbReference type="AlphaFoldDB" id="A0A8S1QS71"/>
<proteinExistence type="predicted"/>
<keyword evidence="2" id="KW-1185">Reference proteome</keyword>
<evidence type="ECO:0000313" key="1">
    <source>
        <dbReference type="EMBL" id="CAD8118569.1"/>
    </source>
</evidence>
<protein>
    <submittedName>
        <fullName evidence="1">Uncharacterized protein</fullName>
    </submittedName>
</protein>
<comment type="caution">
    <text evidence="1">The sequence shown here is derived from an EMBL/GenBank/DDBJ whole genome shotgun (WGS) entry which is preliminary data.</text>
</comment>
<dbReference type="Proteomes" id="UP000688137">
    <property type="component" value="Unassembled WGS sequence"/>
</dbReference>
<reference evidence="1" key="1">
    <citation type="submission" date="2021-01" db="EMBL/GenBank/DDBJ databases">
        <authorList>
            <consortium name="Genoscope - CEA"/>
            <person name="William W."/>
        </authorList>
    </citation>
    <scope>NUCLEOTIDE SEQUENCE</scope>
</reference>